<organism evidence="1 2">
    <name type="scientific">Vitreoscilla massiliensis</name>
    <dbReference type="NCBI Taxonomy" id="1689272"/>
    <lineage>
        <taxon>Bacteria</taxon>
        <taxon>Pseudomonadati</taxon>
        <taxon>Pseudomonadota</taxon>
        <taxon>Betaproteobacteria</taxon>
        <taxon>Neisseriales</taxon>
        <taxon>Neisseriaceae</taxon>
        <taxon>Vitreoscilla</taxon>
    </lineage>
</organism>
<dbReference type="EMBL" id="CP091511">
    <property type="protein sequence ID" value="UOO89397.1"/>
    <property type="molecule type" value="Genomic_DNA"/>
</dbReference>
<reference evidence="1 2" key="1">
    <citation type="journal article" date="2022" name="Res Sq">
        <title>Evolution of multicellular longitudinally dividing oral cavity symbionts (Neisseriaceae).</title>
        <authorList>
            <person name="Nyongesa S."/>
            <person name="Weber P."/>
            <person name="Bernet E."/>
            <person name="Pullido F."/>
            <person name="Nieckarz M."/>
            <person name="Delaby M."/>
            <person name="Nieves C."/>
            <person name="Viehboeck T."/>
            <person name="Krause N."/>
            <person name="Rivera-Millot A."/>
            <person name="Nakamura A."/>
            <person name="Vischer N."/>
            <person name="VanNieuwenhze M."/>
            <person name="Brun Y."/>
            <person name="Cava F."/>
            <person name="Bulgheresi S."/>
            <person name="Veyrier F."/>
        </authorList>
    </citation>
    <scope>NUCLEOTIDE SEQUENCE [LARGE SCALE GENOMIC DNA]</scope>
    <source>
        <strain evidence="1 2">SN4</strain>
    </source>
</reference>
<protein>
    <submittedName>
        <fullName evidence="1">Uncharacterized protein</fullName>
    </submittedName>
</protein>
<name>A0ABY4E7N6_9NEIS</name>
<proteinExistence type="predicted"/>
<accession>A0ABY4E7N6</accession>
<evidence type="ECO:0000313" key="2">
    <source>
        <dbReference type="Proteomes" id="UP000832011"/>
    </source>
</evidence>
<sequence>MNLYVKILKDENGTFYVAKRDGVRLGVFDTIDEALERTALEKPVPPKLKCPVNIWQAKKFY</sequence>
<gene>
    <name evidence="1" type="ORF">LVJ82_18455</name>
</gene>
<keyword evidence="2" id="KW-1185">Reference proteome</keyword>
<dbReference type="Proteomes" id="UP000832011">
    <property type="component" value="Chromosome"/>
</dbReference>
<evidence type="ECO:0000313" key="1">
    <source>
        <dbReference type="EMBL" id="UOO89397.1"/>
    </source>
</evidence>
<dbReference type="RefSeq" id="WP_058357095.1">
    <property type="nucleotide sequence ID" value="NZ_CABKVG010000010.1"/>
</dbReference>